<dbReference type="SMART" id="SM00291">
    <property type="entry name" value="ZnF_ZZ"/>
    <property type="match status" value="1"/>
</dbReference>
<evidence type="ECO:0000313" key="8">
    <source>
        <dbReference type="Proteomes" id="UP000479710"/>
    </source>
</evidence>
<dbReference type="InterPro" id="IPR013783">
    <property type="entry name" value="Ig-like_fold"/>
</dbReference>
<evidence type="ECO:0000256" key="5">
    <source>
        <dbReference type="SAM" id="MobiDB-lite"/>
    </source>
</evidence>
<evidence type="ECO:0000256" key="3">
    <source>
        <dbReference type="ARBA" id="ARBA00022833"/>
    </source>
</evidence>
<dbReference type="CDD" id="cd14947">
    <property type="entry name" value="NBR1_like"/>
    <property type="match status" value="1"/>
</dbReference>
<feature type="compositionally biased region" description="Low complexity" evidence="5">
    <location>
        <begin position="69"/>
        <end position="83"/>
    </location>
</feature>
<dbReference type="CDD" id="cd14319">
    <property type="entry name" value="UBA_NBR1"/>
    <property type="match status" value="1"/>
</dbReference>
<feature type="region of interest" description="Disordered" evidence="5">
    <location>
        <begin position="63"/>
        <end position="87"/>
    </location>
</feature>
<name>A0A6G1DLT2_9ORYZ</name>
<proteinExistence type="predicted"/>
<dbReference type="PANTHER" id="PTHR20930:SF7">
    <property type="entry name" value="OS04G0476800 PROTEIN"/>
    <property type="match status" value="1"/>
</dbReference>
<dbReference type="Pfam" id="PF16158">
    <property type="entry name" value="N_BRCA1_IG"/>
    <property type="match status" value="1"/>
</dbReference>
<organism evidence="7 8">
    <name type="scientific">Oryza meyeriana var. granulata</name>
    <dbReference type="NCBI Taxonomy" id="110450"/>
    <lineage>
        <taxon>Eukaryota</taxon>
        <taxon>Viridiplantae</taxon>
        <taxon>Streptophyta</taxon>
        <taxon>Embryophyta</taxon>
        <taxon>Tracheophyta</taxon>
        <taxon>Spermatophyta</taxon>
        <taxon>Magnoliopsida</taxon>
        <taxon>Liliopsida</taxon>
        <taxon>Poales</taxon>
        <taxon>Poaceae</taxon>
        <taxon>BOP clade</taxon>
        <taxon>Oryzoideae</taxon>
        <taxon>Oryzeae</taxon>
        <taxon>Oryzinae</taxon>
        <taxon>Oryza</taxon>
        <taxon>Oryza meyeriana</taxon>
    </lineage>
</organism>
<dbReference type="PROSITE" id="PS50135">
    <property type="entry name" value="ZF_ZZ_2"/>
    <property type="match status" value="1"/>
</dbReference>
<sequence length="677" mass="73080">MSTTLEDQLAQVKSAIDEAFKFVPEQVPIVLAKLSHDLRSKAASSAPSLAELLDRLAKLMAPKSNMQPSSGSADGSSGSSSGGEQTVGKLDIKNETELMAVSASKPLDMQSSGTTKALGLKGVLVDDIKAQVEHVSGCPSFVDTFLGWIEVENKGNDDAQNKRKSVASSAVPHVAQTVHSAPASNFNEGLRNDLFWTQRLGHSYEPFGPNGKLSGDLNSLYPPPLFPRYPVQSLTADRSIKGGCSCTYKSNTSKPDNLSSVCLCGPYSEGTSSIRSPYRDLSDKHESMAQHTLHRWIQCDGCGVTPITGSRYKSNIKDDYDLCNSCFSRMGNLNEYTRIDRPSLESGRFRNTNQMLLPHLQQLHECCFIKDVTVPDGTVMAPSIPFTKIWRMHNNGSSMWPYGTCLIWVGGDQFARHSSVKLGISVDGFPIDQEIDVGVDFVAPAMPGRYISYWRLASPTGQMFGQQVWVLIQVEHPAQTSSNKQTAAINLNLPPVGSSTDWKPFVDMKFEPTDLVGEYSGSTMQAPATDLLTSSAGAEMVSMSAGVPAPEAIPLPKPVNIPASAPAPAPVSVTTASPVQTAVAPISEPTAPAAAISMPSATARAASPLPSEPSPGAIISALEDNMLRELEQMGFRKVDLNKEILRRNEYNLEQSVDELCGILEWDVLHDELHELGI</sequence>
<dbReference type="EMBL" id="SPHZ02000006">
    <property type="protein sequence ID" value="KAF0913064.1"/>
    <property type="molecule type" value="Genomic_DNA"/>
</dbReference>
<protein>
    <recommendedName>
        <fullName evidence="6">ZZ-type domain-containing protein</fullName>
    </recommendedName>
</protein>
<evidence type="ECO:0000256" key="4">
    <source>
        <dbReference type="PROSITE-ProRule" id="PRU00228"/>
    </source>
</evidence>
<dbReference type="SUPFAM" id="SSF57850">
    <property type="entry name" value="RING/U-box"/>
    <property type="match status" value="1"/>
</dbReference>
<dbReference type="InterPro" id="IPR056893">
    <property type="entry name" value="UBA_Nbr1_C"/>
</dbReference>
<keyword evidence="2 4" id="KW-0863">Zinc-finger</keyword>
<dbReference type="InterPro" id="IPR032350">
    <property type="entry name" value="Nbr1_FW"/>
</dbReference>
<evidence type="ECO:0000259" key="6">
    <source>
        <dbReference type="PROSITE" id="PS50135"/>
    </source>
</evidence>
<reference evidence="7 8" key="1">
    <citation type="submission" date="2019-11" db="EMBL/GenBank/DDBJ databases">
        <title>Whole genome sequence of Oryza granulata.</title>
        <authorList>
            <person name="Li W."/>
        </authorList>
    </citation>
    <scope>NUCLEOTIDE SEQUENCE [LARGE SCALE GENOMIC DNA]</scope>
    <source>
        <strain evidence="8">cv. Menghai</strain>
        <tissue evidence="7">Leaf</tissue>
    </source>
</reference>
<dbReference type="OrthoDB" id="661148at2759"/>
<keyword evidence="8" id="KW-1185">Reference proteome</keyword>
<gene>
    <name evidence="7" type="ORF">E2562_020219</name>
</gene>
<dbReference type="InterPro" id="IPR043145">
    <property type="entry name" value="Znf_ZZ_sf"/>
</dbReference>
<evidence type="ECO:0000313" key="7">
    <source>
        <dbReference type="EMBL" id="KAF0913064.1"/>
    </source>
</evidence>
<dbReference type="AlphaFoldDB" id="A0A6G1DLT2"/>
<dbReference type="Pfam" id="PF24932">
    <property type="entry name" value="UBA_NBR1_C"/>
    <property type="match status" value="1"/>
</dbReference>
<dbReference type="InterPro" id="IPR000433">
    <property type="entry name" value="Znf_ZZ"/>
</dbReference>
<keyword evidence="1" id="KW-0479">Metal-binding</keyword>
<accession>A0A6G1DLT2</accession>
<dbReference type="Gene3D" id="1.10.8.10">
    <property type="entry name" value="DNA helicase RuvA subunit, C-terminal domain"/>
    <property type="match status" value="1"/>
</dbReference>
<dbReference type="Gene3D" id="2.60.40.10">
    <property type="entry name" value="Immunoglobulins"/>
    <property type="match status" value="1"/>
</dbReference>
<dbReference type="Proteomes" id="UP000479710">
    <property type="component" value="Unassembled WGS sequence"/>
</dbReference>
<dbReference type="Gene3D" id="3.30.60.90">
    <property type="match status" value="1"/>
</dbReference>
<dbReference type="GO" id="GO:0008270">
    <property type="term" value="F:zinc ion binding"/>
    <property type="evidence" value="ECO:0007669"/>
    <property type="project" value="UniProtKB-KW"/>
</dbReference>
<feature type="domain" description="ZZ-type" evidence="6">
    <location>
        <begin position="294"/>
        <end position="344"/>
    </location>
</feature>
<evidence type="ECO:0000256" key="1">
    <source>
        <dbReference type="ARBA" id="ARBA00022723"/>
    </source>
</evidence>
<dbReference type="PANTHER" id="PTHR20930">
    <property type="entry name" value="OVARIAN CARCINOMA ANTIGEN CA125-RELATED"/>
    <property type="match status" value="1"/>
</dbReference>
<dbReference type="Pfam" id="PF00569">
    <property type="entry name" value="ZZ"/>
    <property type="match status" value="1"/>
</dbReference>
<keyword evidence="3" id="KW-0862">Zinc</keyword>
<comment type="caution">
    <text evidence="7">The sequence shown here is derived from an EMBL/GenBank/DDBJ whole genome shotgun (WGS) entry which is preliminary data.</text>
</comment>
<evidence type="ECO:0000256" key="2">
    <source>
        <dbReference type="ARBA" id="ARBA00022771"/>
    </source>
</evidence>